<keyword evidence="5" id="KW-1185">Reference proteome</keyword>
<keyword evidence="2" id="KW-0560">Oxidoreductase</keyword>
<sequence length="283" mass="30511">MQQDGHFPVTDANNTARRTALITGASAGIGKCFAEHYAACGHDLILTARRTDRLETLAAQLAADNGITTTVIAGDMADPATPQRLWTEITGRGLTVDVLINNAGYGMTNNFVDYPWTEHRDFIQVMVTAYAELCHLALPGMLERRHGRIINVASLAGLAPGTIGHTLYGASKAFLIKMSESLSLETEGTGVHVTAVNPGFTRSEFHTTAGVQETVDRMPKWMWMQAKDVVAETHAASEAGRATVIPGRANRMTAFILRHVPANLALTLSRRRSAMQDDAAGKA</sequence>
<evidence type="ECO:0000313" key="4">
    <source>
        <dbReference type="EMBL" id="NBG95244.1"/>
    </source>
</evidence>
<dbReference type="PANTHER" id="PTHR44196">
    <property type="entry name" value="DEHYDROGENASE/REDUCTASE SDR FAMILY MEMBER 7B"/>
    <property type="match status" value="1"/>
</dbReference>
<dbReference type="InterPro" id="IPR036291">
    <property type="entry name" value="NAD(P)-bd_dom_sf"/>
</dbReference>
<dbReference type="Pfam" id="PF00106">
    <property type="entry name" value="adh_short"/>
    <property type="match status" value="1"/>
</dbReference>
<dbReference type="PRINTS" id="PR00080">
    <property type="entry name" value="SDRFAMILY"/>
</dbReference>
<gene>
    <name evidence="4" type="ORF">GTQ45_05815</name>
</gene>
<comment type="caution">
    <text evidence="4">The sequence shown here is derived from an EMBL/GenBank/DDBJ whole genome shotgun (WGS) entry which is preliminary data.</text>
</comment>
<name>A0A845Q9T0_9HYPH</name>
<proteinExistence type="inferred from homology"/>
<dbReference type="AlphaFoldDB" id="A0A845Q9T0"/>
<comment type="similarity">
    <text evidence="1 3">Belongs to the short-chain dehydrogenases/reductases (SDR) family.</text>
</comment>
<dbReference type="CDD" id="cd05233">
    <property type="entry name" value="SDR_c"/>
    <property type="match status" value="1"/>
</dbReference>
<dbReference type="OrthoDB" id="9808814at2"/>
<dbReference type="InterPro" id="IPR002347">
    <property type="entry name" value="SDR_fam"/>
</dbReference>
<dbReference type="Gene3D" id="3.40.50.720">
    <property type="entry name" value="NAD(P)-binding Rossmann-like Domain"/>
    <property type="match status" value="1"/>
</dbReference>
<dbReference type="GO" id="GO:0016020">
    <property type="term" value="C:membrane"/>
    <property type="evidence" value="ECO:0007669"/>
    <property type="project" value="TreeGrafter"/>
</dbReference>
<dbReference type="PRINTS" id="PR00081">
    <property type="entry name" value="GDHRDH"/>
</dbReference>
<evidence type="ECO:0000313" key="5">
    <source>
        <dbReference type="Proteomes" id="UP000470384"/>
    </source>
</evidence>
<reference evidence="4 5" key="1">
    <citation type="journal article" date="2016" name="Int. J. Syst. Evol. Microbiol.">
        <title>Pyruvatibacter mobilis gen. nov., sp. nov., a marine bacterium from the culture broth of Picochlorum sp. 122.</title>
        <authorList>
            <person name="Wang G."/>
            <person name="Tang M."/>
            <person name="Wu H."/>
            <person name="Dai S."/>
            <person name="Li T."/>
            <person name="Chen C."/>
            <person name="He H."/>
            <person name="Fan J."/>
            <person name="Xiang W."/>
            <person name="Li X."/>
        </authorList>
    </citation>
    <scope>NUCLEOTIDE SEQUENCE [LARGE SCALE GENOMIC DNA]</scope>
    <source>
        <strain evidence="4 5">GYP-11</strain>
    </source>
</reference>
<dbReference type="SUPFAM" id="SSF51735">
    <property type="entry name" value="NAD(P)-binding Rossmann-fold domains"/>
    <property type="match status" value="1"/>
</dbReference>
<evidence type="ECO:0000256" key="3">
    <source>
        <dbReference type="RuleBase" id="RU000363"/>
    </source>
</evidence>
<dbReference type="PIRSF" id="PIRSF000126">
    <property type="entry name" value="11-beta-HSD1"/>
    <property type="match status" value="1"/>
</dbReference>
<organism evidence="4 5">
    <name type="scientific">Pyruvatibacter mobilis</name>
    <dbReference type="NCBI Taxonomy" id="1712261"/>
    <lineage>
        <taxon>Bacteria</taxon>
        <taxon>Pseudomonadati</taxon>
        <taxon>Pseudomonadota</taxon>
        <taxon>Alphaproteobacteria</taxon>
        <taxon>Hyphomicrobiales</taxon>
        <taxon>Parvibaculaceae</taxon>
        <taxon>Pyruvatibacter</taxon>
    </lineage>
</organism>
<protein>
    <submittedName>
        <fullName evidence="4">SDR family NAD(P)-dependent oxidoreductase</fullName>
    </submittedName>
</protein>
<dbReference type="GO" id="GO:0016491">
    <property type="term" value="F:oxidoreductase activity"/>
    <property type="evidence" value="ECO:0007669"/>
    <property type="project" value="UniProtKB-KW"/>
</dbReference>
<dbReference type="PANTHER" id="PTHR44196:SF2">
    <property type="entry name" value="SHORT-CHAIN DEHYDROGENASE-RELATED"/>
    <property type="match status" value="1"/>
</dbReference>
<evidence type="ECO:0000256" key="2">
    <source>
        <dbReference type="ARBA" id="ARBA00023002"/>
    </source>
</evidence>
<accession>A0A845Q9T0</accession>
<dbReference type="Proteomes" id="UP000470384">
    <property type="component" value="Unassembled WGS sequence"/>
</dbReference>
<evidence type="ECO:0000256" key="1">
    <source>
        <dbReference type="ARBA" id="ARBA00006484"/>
    </source>
</evidence>
<dbReference type="EMBL" id="WXYQ01000004">
    <property type="protein sequence ID" value="NBG95244.1"/>
    <property type="molecule type" value="Genomic_DNA"/>
</dbReference>